<dbReference type="CDD" id="cd05283">
    <property type="entry name" value="CAD1"/>
    <property type="match status" value="1"/>
</dbReference>
<dbReference type="Proteomes" id="UP000190744">
    <property type="component" value="Unassembled WGS sequence"/>
</dbReference>
<evidence type="ECO:0000256" key="5">
    <source>
        <dbReference type="RuleBase" id="RU361277"/>
    </source>
</evidence>
<dbReference type="SUPFAM" id="SSF50129">
    <property type="entry name" value="GroES-like"/>
    <property type="match status" value="1"/>
</dbReference>
<gene>
    <name evidence="7" type="ORF">PEBR_32424</name>
</gene>
<evidence type="ECO:0000256" key="1">
    <source>
        <dbReference type="ARBA" id="ARBA00001947"/>
    </source>
</evidence>
<reference evidence="8" key="1">
    <citation type="submission" date="2015-09" db="EMBL/GenBank/DDBJ databases">
        <authorList>
            <person name="Fill T.P."/>
            <person name="Baretta J.F."/>
            <person name="de Almeida L.G."/>
            <person name="Rocha M."/>
            <person name="de Souza D.H."/>
            <person name="Malavazi I."/>
            <person name="Cerdeira L.T."/>
            <person name="Hong H."/>
            <person name="Samborskyy M."/>
            <person name="de Vasconcelos A.T."/>
            <person name="Leadlay P."/>
            <person name="Rodrigues-Filho E."/>
        </authorList>
    </citation>
    <scope>NUCLEOTIDE SEQUENCE [LARGE SCALE GENOMIC DNA]</scope>
    <source>
        <strain evidence="8">LaBioMMi 136</strain>
    </source>
</reference>
<dbReference type="AlphaFoldDB" id="A0A1S9RES0"/>
<keyword evidence="4" id="KW-0560">Oxidoreductase</keyword>
<organism evidence="7 8">
    <name type="scientific">Penicillium brasilianum</name>
    <dbReference type="NCBI Taxonomy" id="104259"/>
    <lineage>
        <taxon>Eukaryota</taxon>
        <taxon>Fungi</taxon>
        <taxon>Dikarya</taxon>
        <taxon>Ascomycota</taxon>
        <taxon>Pezizomycotina</taxon>
        <taxon>Eurotiomycetes</taxon>
        <taxon>Eurotiomycetidae</taxon>
        <taxon>Eurotiales</taxon>
        <taxon>Aspergillaceae</taxon>
        <taxon>Penicillium</taxon>
    </lineage>
</organism>
<dbReference type="InterPro" id="IPR020843">
    <property type="entry name" value="ER"/>
</dbReference>
<dbReference type="InterPro" id="IPR036291">
    <property type="entry name" value="NAD(P)-bd_dom_sf"/>
</dbReference>
<dbReference type="GO" id="GO:0008270">
    <property type="term" value="F:zinc ion binding"/>
    <property type="evidence" value="ECO:0007669"/>
    <property type="project" value="InterPro"/>
</dbReference>
<feature type="domain" description="Enoyl reductase (ER)" evidence="6">
    <location>
        <begin position="10"/>
        <end position="328"/>
    </location>
</feature>
<dbReference type="Pfam" id="PF00107">
    <property type="entry name" value="ADH_zinc_N"/>
    <property type="match status" value="1"/>
</dbReference>
<dbReference type="EMBL" id="LJBN01000188">
    <property type="protein sequence ID" value="OOQ83915.1"/>
    <property type="molecule type" value="Genomic_DNA"/>
</dbReference>
<name>A0A1S9RES0_PENBI</name>
<dbReference type="InterPro" id="IPR013154">
    <property type="entry name" value="ADH-like_N"/>
</dbReference>
<evidence type="ECO:0000313" key="8">
    <source>
        <dbReference type="Proteomes" id="UP000190744"/>
    </source>
</evidence>
<comment type="caution">
    <text evidence="7">The sequence shown here is derived from an EMBL/GenBank/DDBJ whole genome shotgun (WGS) entry which is preliminary data.</text>
</comment>
<evidence type="ECO:0000256" key="3">
    <source>
        <dbReference type="ARBA" id="ARBA00022833"/>
    </source>
</evidence>
<dbReference type="FunFam" id="3.40.50.720:FF:000022">
    <property type="entry name" value="Cinnamyl alcohol dehydrogenase"/>
    <property type="match status" value="1"/>
</dbReference>
<dbReference type="SUPFAM" id="SSF51735">
    <property type="entry name" value="NAD(P)-binding Rossmann-fold domains"/>
    <property type="match status" value="1"/>
</dbReference>
<keyword evidence="2 5" id="KW-0479">Metal-binding</keyword>
<dbReference type="SMART" id="SM00829">
    <property type="entry name" value="PKS_ER"/>
    <property type="match status" value="1"/>
</dbReference>
<evidence type="ECO:0000259" key="6">
    <source>
        <dbReference type="SMART" id="SM00829"/>
    </source>
</evidence>
<comment type="similarity">
    <text evidence="5">Belongs to the zinc-containing alcohol dehydrogenase family.</text>
</comment>
<evidence type="ECO:0000256" key="4">
    <source>
        <dbReference type="ARBA" id="ARBA00023002"/>
    </source>
</evidence>
<dbReference type="PANTHER" id="PTHR42683">
    <property type="entry name" value="ALDEHYDE REDUCTASE"/>
    <property type="match status" value="1"/>
</dbReference>
<keyword evidence="3 5" id="KW-0862">Zinc</keyword>
<dbReference type="Pfam" id="PF08240">
    <property type="entry name" value="ADH_N"/>
    <property type="match status" value="1"/>
</dbReference>
<comment type="cofactor">
    <cofactor evidence="1 5">
        <name>Zn(2+)</name>
        <dbReference type="ChEBI" id="CHEBI:29105"/>
    </cofactor>
</comment>
<dbReference type="PROSITE" id="PS00059">
    <property type="entry name" value="ADH_ZINC"/>
    <property type="match status" value="1"/>
</dbReference>
<evidence type="ECO:0000256" key="2">
    <source>
        <dbReference type="ARBA" id="ARBA00022723"/>
    </source>
</evidence>
<dbReference type="Gene3D" id="3.40.50.720">
    <property type="entry name" value="NAD(P)-binding Rossmann-like Domain"/>
    <property type="match status" value="1"/>
</dbReference>
<dbReference type="InterPro" id="IPR013149">
    <property type="entry name" value="ADH-like_C"/>
</dbReference>
<protein>
    <recommendedName>
        <fullName evidence="6">Enoyl reductase (ER) domain-containing protein</fullName>
    </recommendedName>
</protein>
<accession>A0A1S9RES0</accession>
<dbReference type="InterPro" id="IPR002328">
    <property type="entry name" value="ADH_Zn_CS"/>
</dbReference>
<sequence length="643" mass="71100">MSVTFEVFRGSKEGKIVADKTTRTLQHNEVYIETTHSGLCGTDEHYLHSGQALGHEGVGIVRQIGRDVTNVKVGARVGFGYTHYVCGTCEKCLSGWDQYCENKKEYGSHDHDLGSFSEGVVWDAGCVVPIPDGYDSADAAPLMCAGATVWTVLTEYGVRPTDRVAVMGIGGLGHLAIKLAAAMGCHVVVLSSSEAKREEAMSFGASEYHVFKAGQEIKDFKPVNHLLLCGSASVDYDSLLPLMDVHGSIYPLTVDLTPSPVPLLRMNLKGIRVQGSLVASRRSLRSLVQFVADKKITPTTMTFPLDREGVEKALQTLRDGKMSEVTVAVPSLDQPPLAPMLNAPLLGISADDHAKAWRETAYQTTEEGNCTYCDQYGHGPAHCRYINPPRRNANWKPDPKLWVYKEGAQIGRQENRKKIRPANRKVNSLNRIQSIWDQRSQPGGKYVQTTPVVPTQMGPIVNTPMAPALTTRMTPGVAIQNVPPKDFPPYGHNTESFDLVALPINQVATSNIPQHRWAVILGYFHHIANSKDCFIDYHEYTPGEIPYRFRDQTGTLRTTLGVGRVRINLSVMMSYYGELILNAVYCPGLPFSIMSLEMASRTMNLFYSVPTYTVRDISTNQVVASTFEQNFMLFLHTTHDLIS</sequence>
<dbReference type="InterPro" id="IPR047109">
    <property type="entry name" value="CAD-like"/>
</dbReference>
<dbReference type="GO" id="GO:0016616">
    <property type="term" value="F:oxidoreductase activity, acting on the CH-OH group of donors, NAD or NADP as acceptor"/>
    <property type="evidence" value="ECO:0007669"/>
    <property type="project" value="InterPro"/>
</dbReference>
<evidence type="ECO:0000313" key="7">
    <source>
        <dbReference type="EMBL" id="OOQ83915.1"/>
    </source>
</evidence>
<dbReference type="InterPro" id="IPR011032">
    <property type="entry name" value="GroES-like_sf"/>
</dbReference>
<proteinExistence type="inferred from homology"/>
<dbReference type="Gene3D" id="3.90.180.10">
    <property type="entry name" value="Medium-chain alcohol dehydrogenases, catalytic domain"/>
    <property type="match status" value="1"/>
</dbReference>